<organism evidence="2 3">
    <name type="scientific">Amycolatopsis carbonis</name>
    <dbReference type="NCBI Taxonomy" id="715471"/>
    <lineage>
        <taxon>Bacteria</taxon>
        <taxon>Bacillati</taxon>
        <taxon>Actinomycetota</taxon>
        <taxon>Actinomycetes</taxon>
        <taxon>Pseudonocardiales</taxon>
        <taxon>Pseudonocardiaceae</taxon>
        <taxon>Amycolatopsis</taxon>
    </lineage>
</organism>
<dbReference type="EMBL" id="CP127294">
    <property type="protein sequence ID" value="WIX84030.1"/>
    <property type="molecule type" value="Genomic_DNA"/>
</dbReference>
<dbReference type="CDD" id="cd07042">
    <property type="entry name" value="STAS_SulP_like_sulfate_transporter"/>
    <property type="match status" value="1"/>
</dbReference>
<dbReference type="Gene3D" id="3.30.750.24">
    <property type="entry name" value="STAS domain"/>
    <property type="match status" value="1"/>
</dbReference>
<dbReference type="SUPFAM" id="SSF52091">
    <property type="entry name" value="SpoIIaa-like"/>
    <property type="match status" value="1"/>
</dbReference>
<dbReference type="InterPro" id="IPR036513">
    <property type="entry name" value="STAS_dom_sf"/>
</dbReference>
<dbReference type="InterPro" id="IPR002645">
    <property type="entry name" value="STAS_dom"/>
</dbReference>
<protein>
    <submittedName>
        <fullName evidence="2">Sodium-independent anion transporter</fullName>
    </submittedName>
</protein>
<dbReference type="PROSITE" id="PS50801">
    <property type="entry name" value="STAS"/>
    <property type="match status" value="1"/>
</dbReference>
<feature type="domain" description="STAS" evidence="1">
    <location>
        <begin position="1"/>
        <end position="95"/>
    </location>
</feature>
<sequence length="118" mass="13244">MFANAKTFRNEVRRLVAAGPAPRWIVVAAEPVTDVDTTAADMLRDLDDELNARDTHLVLAELKDPVRRKIDRYELTRTLDPAHFYPTIGAAVAAFREETSADWVPFRTGEPERPSSHG</sequence>
<dbReference type="Pfam" id="PF01740">
    <property type="entry name" value="STAS"/>
    <property type="match status" value="1"/>
</dbReference>
<dbReference type="Proteomes" id="UP001236014">
    <property type="component" value="Chromosome"/>
</dbReference>
<gene>
    <name evidence="2" type="ORF">QRX50_26530</name>
</gene>
<evidence type="ECO:0000259" key="1">
    <source>
        <dbReference type="PROSITE" id="PS50801"/>
    </source>
</evidence>
<dbReference type="KEGG" id="acab:QRX50_26530"/>
<name>A0A9Y2IRN2_9PSEU</name>
<evidence type="ECO:0000313" key="2">
    <source>
        <dbReference type="EMBL" id="WIX84030.1"/>
    </source>
</evidence>
<proteinExistence type="predicted"/>
<dbReference type="RefSeq" id="WP_285974565.1">
    <property type="nucleotide sequence ID" value="NZ_CP127294.1"/>
</dbReference>
<evidence type="ECO:0000313" key="3">
    <source>
        <dbReference type="Proteomes" id="UP001236014"/>
    </source>
</evidence>
<keyword evidence="3" id="KW-1185">Reference proteome</keyword>
<reference evidence="2 3" key="1">
    <citation type="submission" date="2023-06" db="EMBL/GenBank/DDBJ databases">
        <authorList>
            <person name="Oyuntsetseg B."/>
            <person name="Kim S.B."/>
        </authorList>
    </citation>
    <scope>NUCLEOTIDE SEQUENCE [LARGE SCALE GENOMIC DNA]</scope>
    <source>
        <strain evidence="2 3">2-15</strain>
    </source>
</reference>
<accession>A0A9Y2IRN2</accession>
<dbReference type="AlphaFoldDB" id="A0A9Y2IRN2"/>